<gene>
    <name evidence="3" type="ORF">L195_g031421</name>
</gene>
<reference evidence="3 4" key="1">
    <citation type="journal article" date="2014" name="Am. J. Bot.">
        <title>Genome assembly and annotation for red clover (Trifolium pratense; Fabaceae).</title>
        <authorList>
            <person name="Istvanek J."/>
            <person name="Jaros M."/>
            <person name="Krenek A."/>
            <person name="Repkova J."/>
        </authorList>
    </citation>
    <scope>NUCLEOTIDE SEQUENCE [LARGE SCALE GENOMIC DNA]</scope>
    <source>
        <strain evidence="4">cv. Tatra</strain>
        <tissue evidence="3">Young leaves</tissue>
    </source>
</reference>
<dbReference type="Proteomes" id="UP000236291">
    <property type="component" value="Unassembled WGS sequence"/>
</dbReference>
<evidence type="ECO:0000256" key="1">
    <source>
        <dbReference type="SAM" id="MobiDB-lite"/>
    </source>
</evidence>
<dbReference type="InterPro" id="IPR058942">
    <property type="entry name" value="AT3G52170-like"/>
</dbReference>
<accession>A0A2K3LAD5</accession>
<evidence type="ECO:0000259" key="2">
    <source>
        <dbReference type="Pfam" id="PF25896"/>
    </source>
</evidence>
<feature type="compositionally biased region" description="Basic and acidic residues" evidence="1">
    <location>
        <begin position="114"/>
        <end position="127"/>
    </location>
</feature>
<dbReference type="PANTHER" id="PTHR34568">
    <property type="entry name" value="RRM DOMAIN-CONTAINING PROTEIN"/>
    <property type="match status" value="1"/>
</dbReference>
<evidence type="ECO:0000313" key="3">
    <source>
        <dbReference type="EMBL" id="PNX75484.1"/>
    </source>
</evidence>
<dbReference type="InterPro" id="IPR058941">
    <property type="entry name" value="HTH_AT3G52170-like"/>
</dbReference>
<dbReference type="AlphaFoldDB" id="A0A2K3LAD5"/>
<feature type="region of interest" description="Disordered" evidence="1">
    <location>
        <begin position="114"/>
        <end position="171"/>
    </location>
</feature>
<reference evidence="3 4" key="2">
    <citation type="journal article" date="2017" name="Front. Plant Sci.">
        <title>Gene Classification and Mining of Molecular Markers Useful in Red Clover (Trifolium pratense) Breeding.</title>
        <authorList>
            <person name="Istvanek J."/>
            <person name="Dluhosova J."/>
            <person name="Dluhos P."/>
            <person name="Patkova L."/>
            <person name="Nedelnik J."/>
            <person name="Repkova J."/>
        </authorList>
    </citation>
    <scope>NUCLEOTIDE SEQUENCE [LARGE SCALE GENOMIC DNA]</scope>
    <source>
        <strain evidence="4">cv. Tatra</strain>
        <tissue evidence="3">Young leaves</tissue>
    </source>
</reference>
<comment type="caution">
    <text evidence="3">The sequence shown here is derived from an EMBL/GenBank/DDBJ whole genome shotgun (WGS) entry which is preliminary data.</text>
</comment>
<name>A0A2K3LAD5_TRIPR</name>
<dbReference type="EMBL" id="ASHM01029119">
    <property type="protein sequence ID" value="PNX75484.1"/>
    <property type="molecule type" value="Genomic_DNA"/>
</dbReference>
<feature type="domain" description="AT3G52170-like helix-turn-helix" evidence="2">
    <location>
        <begin position="63"/>
        <end position="112"/>
    </location>
</feature>
<dbReference type="STRING" id="57577.A0A2K3LAD5"/>
<sequence>MRKKLLLSSFSQIHNFTLKPNHLSSEVCDSVGSSKLQWRGLSRAACVPQETSDTRRKSRQKVPKHERRAMVESFVNKYRSENAGKFPTIKGTKKEVGGSYYVVREIIQELEYKSKMKSQSAKDRPIQDDSQSVLLDDKQAINTGLLEEKRGLQTSSSEGRLSNEVETISTP</sequence>
<feature type="compositionally biased region" description="Polar residues" evidence="1">
    <location>
        <begin position="152"/>
        <end position="171"/>
    </location>
</feature>
<dbReference type="Pfam" id="PF25896">
    <property type="entry name" value="HTH_AT3G52170"/>
    <property type="match status" value="1"/>
</dbReference>
<evidence type="ECO:0000313" key="4">
    <source>
        <dbReference type="Proteomes" id="UP000236291"/>
    </source>
</evidence>
<dbReference type="ExpressionAtlas" id="A0A2K3LAD5">
    <property type="expression patterns" value="baseline"/>
</dbReference>
<organism evidence="3 4">
    <name type="scientific">Trifolium pratense</name>
    <name type="common">Red clover</name>
    <dbReference type="NCBI Taxonomy" id="57577"/>
    <lineage>
        <taxon>Eukaryota</taxon>
        <taxon>Viridiplantae</taxon>
        <taxon>Streptophyta</taxon>
        <taxon>Embryophyta</taxon>
        <taxon>Tracheophyta</taxon>
        <taxon>Spermatophyta</taxon>
        <taxon>Magnoliopsida</taxon>
        <taxon>eudicotyledons</taxon>
        <taxon>Gunneridae</taxon>
        <taxon>Pentapetalae</taxon>
        <taxon>rosids</taxon>
        <taxon>fabids</taxon>
        <taxon>Fabales</taxon>
        <taxon>Fabaceae</taxon>
        <taxon>Papilionoideae</taxon>
        <taxon>50 kb inversion clade</taxon>
        <taxon>NPAAA clade</taxon>
        <taxon>Hologalegina</taxon>
        <taxon>IRL clade</taxon>
        <taxon>Trifolieae</taxon>
        <taxon>Trifolium</taxon>
    </lineage>
</organism>
<feature type="non-terminal residue" evidence="3">
    <location>
        <position position="171"/>
    </location>
</feature>
<proteinExistence type="predicted"/>
<protein>
    <recommendedName>
        <fullName evidence="2">AT3G52170-like helix-turn-helix domain-containing protein</fullName>
    </recommendedName>
</protein>
<dbReference type="PANTHER" id="PTHR34568:SF4">
    <property type="entry name" value="OS02G0638000 PROTEIN"/>
    <property type="match status" value="1"/>
</dbReference>